<dbReference type="Pfam" id="PF00069">
    <property type="entry name" value="Pkinase"/>
    <property type="match status" value="1"/>
</dbReference>
<dbReference type="EMBL" id="BSVB01000001">
    <property type="protein sequence ID" value="GMA96860.1"/>
    <property type="molecule type" value="Genomic_DNA"/>
</dbReference>
<evidence type="ECO:0000313" key="3">
    <source>
        <dbReference type="EMBL" id="GMA96860.1"/>
    </source>
</evidence>
<dbReference type="Proteomes" id="UP001157034">
    <property type="component" value="Unassembled WGS sequence"/>
</dbReference>
<proteinExistence type="predicted"/>
<evidence type="ECO:0000256" key="1">
    <source>
        <dbReference type="SAM" id="MobiDB-lite"/>
    </source>
</evidence>
<feature type="region of interest" description="Disordered" evidence="1">
    <location>
        <begin position="316"/>
        <end position="354"/>
    </location>
</feature>
<feature type="compositionally biased region" description="Low complexity" evidence="1">
    <location>
        <begin position="316"/>
        <end position="347"/>
    </location>
</feature>
<name>A0ABQ6KBK6_9MICO</name>
<feature type="domain" description="Protein kinase" evidence="2">
    <location>
        <begin position="10"/>
        <end position="293"/>
    </location>
</feature>
<dbReference type="RefSeq" id="WP_284255352.1">
    <property type="nucleotide sequence ID" value="NZ_BAAAQO010000004.1"/>
</dbReference>
<dbReference type="SUPFAM" id="SSF56112">
    <property type="entry name" value="Protein kinase-like (PK-like)"/>
    <property type="match status" value="1"/>
</dbReference>
<sequence length="472" mass="47172">MDDGQEIGGYRVLRRLAVGARSTVLLAYDGEGADGVVLKVTPADDPAALREAAALDRGMGDHVVALLDACADDDRLALVLPRLPGPDLARLLADRTELEGGEAVTILAPLGATVGRLHARGVAHGALDAGSVLFDVDGAPVLIGFGAASAFDADLPEVGLEGIAGVASDRTGLRALAATVLGRVGGDRRAAARRLLARLASTPDAALTGVLASELFDVAAALPVRFADPSPPLGGSGGRLVPVSAPVAPDDGAPRPGWTGRVEALLDRSPAAEVKAAALRRWSGLPAARRKLLLATGVGALALIVAVVAIPSGPAPGAAAGAVAPSGSPTRSHPGRASASPRPAASDDPVRGDDPVAAATALLRGRERCRRELSVLCLDDVDQDGSSAALTDRDAIRAAQDGGELATDPLPASAEAAARLTERLGGSALVGLGGGASILLVDGADGWRIRDILPAPAVTPAVPQTPTPPPGG</sequence>
<evidence type="ECO:0000313" key="4">
    <source>
        <dbReference type="Proteomes" id="UP001157034"/>
    </source>
</evidence>
<keyword evidence="4" id="KW-1185">Reference proteome</keyword>
<organism evidence="3 4">
    <name type="scientific">Pseudolysinimonas kribbensis</name>
    <dbReference type="NCBI Taxonomy" id="433641"/>
    <lineage>
        <taxon>Bacteria</taxon>
        <taxon>Bacillati</taxon>
        <taxon>Actinomycetota</taxon>
        <taxon>Actinomycetes</taxon>
        <taxon>Micrococcales</taxon>
        <taxon>Microbacteriaceae</taxon>
        <taxon>Pseudolysinimonas</taxon>
    </lineage>
</organism>
<dbReference type="InterPro" id="IPR011009">
    <property type="entry name" value="Kinase-like_dom_sf"/>
</dbReference>
<accession>A0ABQ6KBK6</accession>
<reference evidence="4" key="1">
    <citation type="journal article" date="2019" name="Int. J. Syst. Evol. Microbiol.">
        <title>The Global Catalogue of Microorganisms (GCM) 10K type strain sequencing project: providing services to taxonomists for standard genome sequencing and annotation.</title>
        <authorList>
            <consortium name="The Broad Institute Genomics Platform"/>
            <consortium name="The Broad Institute Genome Sequencing Center for Infectious Disease"/>
            <person name="Wu L."/>
            <person name="Ma J."/>
        </authorList>
    </citation>
    <scope>NUCLEOTIDE SEQUENCE [LARGE SCALE GENOMIC DNA]</scope>
    <source>
        <strain evidence="4">NBRC 108894</strain>
    </source>
</reference>
<gene>
    <name evidence="3" type="ORF">GCM10025881_36840</name>
</gene>
<dbReference type="SMART" id="SM00220">
    <property type="entry name" value="S_TKc"/>
    <property type="match status" value="1"/>
</dbReference>
<protein>
    <recommendedName>
        <fullName evidence="2">Protein kinase domain-containing protein</fullName>
    </recommendedName>
</protein>
<dbReference type="PROSITE" id="PS50011">
    <property type="entry name" value="PROTEIN_KINASE_DOM"/>
    <property type="match status" value="1"/>
</dbReference>
<comment type="caution">
    <text evidence="3">The sequence shown here is derived from an EMBL/GenBank/DDBJ whole genome shotgun (WGS) entry which is preliminary data.</text>
</comment>
<dbReference type="InterPro" id="IPR000719">
    <property type="entry name" value="Prot_kinase_dom"/>
</dbReference>
<dbReference type="Gene3D" id="1.10.510.10">
    <property type="entry name" value="Transferase(Phosphotransferase) domain 1"/>
    <property type="match status" value="1"/>
</dbReference>
<evidence type="ECO:0000259" key="2">
    <source>
        <dbReference type="PROSITE" id="PS50011"/>
    </source>
</evidence>